<evidence type="ECO:0000256" key="1">
    <source>
        <dbReference type="ARBA" id="ARBA00022598"/>
    </source>
</evidence>
<organism evidence="7">
    <name type="scientific">marine sediment metagenome</name>
    <dbReference type="NCBI Taxonomy" id="412755"/>
    <lineage>
        <taxon>unclassified sequences</taxon>
        <taxon>metagenomes</taxon>
        <taxon>ecological metagenomes</taxon>
    </lineage>
</organism>
<dbReference type="InterPro" id="IPR004365">
    <property type="entry name" value="NA-bd_OB_tRNA"/>
</dbReference>
<dbReference type="Gene3D" id="2.40.50.140">
    <property type="entry name" value="Nucleic acid-binding proteins"/>
    <property type="match status" value="1"/>
</dbReference>
<dbReference type="InterPro" id="IPR012340">
    <property type="entry name" value="NA-bd_OB-fold"/>
</dbReference>
<protein>
    <recommendedName>
        <fullName evidence="6">Aminoacyl-transfer RNA synthetases class-II family profile domain-containing protein</fullName>
    </recommendedName>
</protein>
<dbReference type="EMBL" id="LAZR01001964">
    <property type="protein sequence ID" value="KKN36454.1"/>
    <property type="molecule type" value="Genomic_DNA"/>
</dbReference>
<dbReference type="InterPro" id="IPR045864">
    <property type="entry name" value="aa-tRNA-synth_II/BPL/LPL"/>
</dbReference>
<dbReference type="InterPro" id="IPR004364">
    <property type="entry name" value="Aa-tRNA-synt_II"/>
</dbReference>
<dbReference type="CDD" id="cd04317">
    <property type="entry name" value="EcAspRS_like_N"/>
    <property type="match status" value="1"/>
</dbReference>
<dbReference type="InterPro" id="IPR004524">
    <property type="entry name" value="Asp-tRNA-ligase_1"/>
</dbReference>
<dbReference type="PANTHER" id="PTHR22594:SF5">
    <property type="entry name" value="ASPARTATE--TRNA LIGASE, MITOCHONDRIAL"/>
    <property type="match status" value="1"/>
</dbReference>
<dbReference type="GO" id="GO:0004815">
    <property type="term" value="F:aspartate-tRNA ligase activity"/>
    <property type="evidence" value="ECO:0007669"/>
    <property type="project" value="TreeGrafter"/>
</dbReference>
<feature type="domain" description="Aminoacyl-transfer RNA synthetases class-II family profile" evidence="6">
    <location>
        <begin position="159"/>
        <end position="435"/>
    </location>
</feature>
<dbReference type="AlphaFoldDB" id="A0A0F9Q1R8"/>
<keyword evidence="4" id="KW-0648">Protein biosynthesis</keyword>
<dbReference type="NCBIfam" id="TIGR00459">
    <property type="entry name" value="aspS_bact"/>
    <property type="match status" value="1"/>
</dbReference>
<dbReference type="HAMAP" id="MF_00044">
    <property type="entry name" value="Asp_tRNA_synth_type1"/>
    <property type="match status" value="1"/>
</dbReference>
<dbReference type="CDD" id="cd00777">
    <property type="entry name" value="AspRS_core"/>
    <property type="match status" value="1"/>
</dbReference>
<evidence type="ECO:0000313" key="7">
    <source>
        <dbReference type="EMBL" id="KKN36454.1"/>
    </source>
</evidence>
<dbReference type="PRINTS" id="PR01042">
    <property type="entry name" value="TRNASYNTHASP"/>
</dbReference>
<evidence type="ECO:0000259" key="6">
    <source>
        <dbReference type="PROSITE" id="PS50862"/>
    </source>
</evidence>
<dbReference type="GO" id="GO:0005524">
    <property type="term" value="F:ATP binding"/>
    <property type="evidence" value="ECO:0007669"/>
    <property type="project" value="UniProtKB-KW"/>
</dbReference>
<dbReference type="InterPro" id="IPR047090">
    <property type="entry name" value="AspRS_core"/>
</dbReference>
<comment type="caution">
    <text evidence="7">The sequence shown here is derived from an EMBL/GenBank/DDBJ whole genome shotgun (WGS) entry which is preliminary data.</text>
</comment>
<evidence type="ECO:0000256" key="3">
    <source>
        <dbReference type="ARBA" id="ARBA00022840"/>
    </source>
</evidence>
<dbReference type="SUPFAM" id="SSF50249">
    <property type="entry name" value="Nucleic acid-binding proteins"/>
    <property type="match status" value="1"/>
</dbReference>
<gene>
    <name evidence="7" type="ORF">LCGC14_0773380</name>
</gene>
<dbReference type="Gene3D" id="3.30.930.10">
    <property type="entry name" value="Bira Bifunctional Protein, Domain 2"/>
    <property type="match status" value="1"/>
</dbReference>
<evidence type="ECO:0000256" key="4">
    <source>
        <dbReference type="ARBA" id="ARBA00022917"/>
    </source>
</evidence>
<keyword evidence="1" id="KW-0436">Ligase</keyword>
<dbReference type="PROSITE" id="PS50862">
    <property type="entry name" value="AA_TRNA_LIGASE_II"/>
    <property type="match status" value="1"/>
</dbReference>
<proteinExistence type="inferred from homology"/>
<reference evidence="7" key="1">
    <citation type="journal article" date="2015" name="Nature">
        <title>Complex archaea that bridge the gap between prokaryotes and eukaryotes.</title>
        <authorList>
            <person name="Spang A."/>
            <person name="Saw J.H."/>
            <person name="Jorgensen S.L."/>
            <person name="Zaremba-Niedzwiedzka K."/>
            <person name="Martijn J."/>
            <person name="Lind A.E."/>
            <person name="van Eijk R."/>
            <person name="Schleper C."/>
            <person name="Guy L."/>
            <person name="Ettema T.J."/>
        </authorList>
    </citation>
    <scope>NUCLEOTIDE SEQUENCE</scope>
</reference>
<dbReference type="SUPFAM" id="SSF55681">
    <property type="entry name" value="Class II aaRS and biotin synthetases"/>
    <property type="match status" value="1"/>
</dbReference>
<dbReference type="GO" id="GO:0003676">
    <property type="term" value="F:nucleic acid binding"/>
    <property type="evidence" value="ECO:0007669"/>
    <property type="project" value="InterPro"/>
</dbReference>
<dbReference type="Pfam" id="PF00152">
    <property type="entry name" value="tRNA-synt_2"/>
    <property type="match status" value="1"/>
</dbReference>
<evidence type="ECO:0000256" key="5">
    <source>
        <dbReference type="ARBA" id="ARBA00023146"/>
    </source>
</evidence>
<name>A0A0F9Q1R8_9ZZZZ</name>
<dbReference type="InterPro" id="IPR047089">
    <property type="entry name" value="Asp-tRNA-ligase_1_N"/>
</dbReference>
<keyword evidence="5" id="KW-0030">Aminoacyl-tRNA synthetase</keyword>
<keyword evidence="3" id="KW-0067">ATP-binding</keyword>
<dbReference type="GO" id="GO:0006422">
    <property type="term" value="P:aspartyl-tRNA aminoacylation"/>
    <property type="evidence" value="ECO:0007669"/>
    <property type="project" value="TreeGrafter"/>
</dbReference>
<evidence type="ECO:0000256" key="2">
    <source>
        <dbReference type="ARBA" id="ARBA00022741"/>
    </source>
</evidence>
<keyword evidence="2" id="KW-0547">Nucleotide-binding</keyword>
<sequence>MGTDKSTKWRRTVYCGDLRSEHAGKEVTLLGWVHRQRDIGNLVFIDLRDREGMVQIVVLSSDGALLDEAKKVKMENVVGIKGVVKKRAERSRNPQLSTGDVEVEAKELKIIGTSKTPPFVIADPPQASEELRFKYRYLDMRRPSLQRNIKLRHQAALCIRNFMSTNGFFEIETPFLTKSTPEGARDYLVPSRMYKGRFYALPQSPQLFKQLLMISGFDRYFQIVRCFRDEDLRADRQPEFTQVDIEMSFAEPEDIFDLVETMMASVFELIGTKIDIPFPRLTYKESMEKFGTDKPDLRQKKDKKTFKFAWITGFPLFERNEEEKQLRSMHHPFTSPHEDDLVFLEKEPSKVRAKAYDLVLNGVEIGGGSIRIHDPELQKRIFKLLGLSQEEVEEKFGFFLEALLYGTPPHGGIALGFDRIVMILAGEESIRDVIPFPKTTSALCLLTGSPAEADPNQLEDLGLKKTKG</sequence>
<dbReference type="NCBIfam" id="NF001750">
    <property type="entry name" value="PRK00476.1"/>
    <property type="match status" value="1"/>
</dbReference>
<accession>A0A0F9Q1R8</accession>
<dbReference type="Pfam" id="PF01336">
    <property type="entry name" value="tRNA_anti-codon"/>
    <property type="match status" value="1"/>
</dbReference>
<dbReference type="InterPro" id="IPR002312">
    <property type="entry name" value="Asp/Asn-tRNA-synth_IIb"/>
</dbReference>
<dbReference type="PANTHER" id="PTHR22594">
    <property type="entry name" value="ASPARTYL/LYSYL-TRNA SYNTHETASE"/>
    <property type="match status" value="1"/>
</dbReference>
<dbReference type="InterPro" id="IPR006195">
    <property type="entry name" value="aa-tRNA-synth_II"/>
</dbReference>